<dbReference type="SMART" id="SM00320">
    <property type="entry name" value="WD40"/>
    <property type="match status" value="5"/>
</dbReference>
<keyword evidence="6" id="KW-0653">Protein transport</keyword>
<comment type="subcellular location">
    <subcellularLocation>
        <location evidence="1">Nucleus envelope</location>
    </subcellularLocation>
</comment>
<dbReference type="EMBL" id="HBIV01041687">
    <property type="protein sequence ID" value="CAE0677569.1"/>
    <property type="molecule type" value="Transcribed_RNA"/>
</dbReference>
<dbReference type="GO" id="GO:0015031">
    <property type="term" value="P:protein transport"/>
    <property type="evidence" value="ECO:0007669"/>
    <property type="project" value="UniProtKB-KW"/>
</dbReference>
<protein>
    <recommendedName>
        <fullName evidence="9">Anaphase-promoting complex subunit 4 WD40 domain-containing protein</fullName>
    </recommendedName>
</protein>
<dbReference type="PANTHER" id="PTHR11024">
    <property type="entry name" value="NUCLEAR PORE COMPLEX PROTEIN SEC13 / SEH1 FAMILY MEMBER"/>
    <property type="match status" value="1"/>
</dbReference>
<dbReference type="GO" id="GO:1904263">
    <property type="term" value="P:positive regulation of TORC1 signaling"/>
    <property type="evidence" value="ECO:0007669"/>
    <property type="project" value="TreeGrafter"/>
</dbReference>
<keyword evidence="3" id="KW-0813">Transport</keyword>
<name>A0A6U3CYF0_9EUKA</name>
<gene>
    <name evidence="8" type="ORF">LGLO00237_LOCUS29350</name>
</gene>
<dbReference type="InterPro" id="IPR036322">
    <property type="entry name" value="WD40_repeat_dom_sf"/>
</dbReference>
<evidence type="ECO:0000256" key="7">
    <source>
        <dbReference type="ARBA" id="ARBA00023242"/>
    </source>
</evidence>
<dbReference type="InterPro" id="IPR037363">
    <property type="entry name" value="Sec13/Seh1_fam"/>
</dbReference>
<proteinExistence type="inferred from homology"/>
<organism evidence="8">
    <name type="scientific">Lotharella globosa</name>
    <dbReference type="NCBI Taxonomy" id="91324"/>
    <lineage>
        <taxon>Eukaryota</taxon>
        <taxon>Sar</taxon>
        <taxon>Rhizaria</taxon>
        <taxon>Cercozoa</taxon>
        <taxon>Chlorarachniophyceae</taxon>
        <taxon>Lotharella</taxon>
    </lineage>
</organism>
<keyword evidence="5" id="KW-0677">Repeat</keyword>
<evidence type="ECO:0000256" key="5">
    <source>
        <dbReference type="ARBA" id="ARBA00022737"/>
    </source>
</evidence>
<dbReference type="PANTHER" id="PTHR11024:SF3">
    <property type="entry name" value="NUCLEOPORIN SEH1"/>
    <property type="match status" value="1"/>
</dbReference>
<keyword evidence="7" id="KW-0539">Nucleus</keyword>
<accession>A0A6U3CYF0</accession>
<reference evidence="8" key="1">
    <citation type="submission" date="2021-01" db="EMBL/GenBank/DDBJ databases">
        <authorList>
            <person name="Corre E."/>
            <person name="Pelletier E."/>
            <person name="Niang G."/>
            <person name="Scheremetjew M."/>
            <person name="Finn R."/>
            <person name="Kale V."/>
            <person name="Holt S."/>
            <person name="Cochrane G."/>
            <person name="Meng A."/>
            <person name="Brown T."/>
            <person name="Cohen L."/>
        </authorList>
    </citation>
    <scope>NUCLEOTIDE SEQUENCE</scope>
    <source>
        <strain evidence="8">CCCM811</strain>
    </source>
</reference>
<evidence type="ECO:0000256" key="4">
    <source>
        <dbReference type="ARBA" id="ARBA00022574"/>
    </source>
</evidence>
<dbReference type="GO" id="GO:0034198">
    <property type="term" value="P:cellular response to amino acid starvation"/>
    <property type="evidence" value="ECO:0007669"/>
    <property type="project" value="TreeGrafter"/>
</dbReference>
<dbReference type="Gene3D" id="2.130.10.10">
    <property type="entry name" value="YVTN repeat-like/Quinoprotein amine dehydrogenase"/>
    <property type="match status" value="1"/>
</dbReference>
<keyword evidence="4" id="KW-0853">WD repeat</keyword>
<evidence type="ECO:0008006" key="9">
    <source>
        <dbReference type="Google" id="ProtNLM"/>
    </source>
</evidence>
<sequence length="310" mass="35245">MAENGMEVEGRNPTIYDLAFDFHSQRFAISSADGRIRVYAKGKSKYEQMDEFKVDVRARKLAWAPPHFGQVFAAASLDDNIVRIYEETVSEKPRFRRVAQINNAANPTDLAFKPGAEPSLKLTLAVPSTDGKVRVYEASDAMSLKEWKKTSELEAGKTECTGLAWNPNYFEIPSLLVACGEELAIWDFYKEQHRWVKSQEFPSDFHTSNINKVAWAPSMGRSFHLVATASDTTRIFKLKPKVDQQAGKRFEVEPELKGDAKTQVWDVQWNLTGSVLASSDAEGRVVLWKRDFVQKWQRIMNARSKDDQLT</sequence>
<dbReference type="AlphaFoldDB" id="A0A6U3CYF0"/>
<evidence type="ECO:0000256" key="6">
    <source>
        <dbReference type="ARBA" id="ARBA00022927"/>
    </source>
</evidence>
<evidence type="ECO:0000313" key="8">
    <source>
        <dbReference type="EMBL" id="CAE0677569.1"/>
    </source>
</evidence>
<dbReference type="InterPro" id="IPR001680">
    <property type="entry name" value="WD40_rpt"/>
</dbReference>
<comment type="similarity">
    <text evidence="2">Belongs to the WD repeat SEC13 family.</text>
</comment>
<dbReference type="GO" id="GO:0031080">
    <property type="term" value="C:nuclear pore outer ring"/>
    <property type="evidence" value="ECO:0007669"/>
    <property type="project" value="TreeGrafter"/>
</dbReference>
<evidence type="ECO:0000256" key="3">
    <source>
        <dbReference type="ARBA" id="ARBA00022448"/>
    </source>
</evidence>
<evidence type="ECO:0000256" key="2">
    <source>
        <dbReference type="ARBA" id="ARBA00010102"/>
    </source>
</evidence>
<dbReference type="InterPro" id="IPR015943">
    <property type="entry name" value="WD40/YVTN_repeat-like_dom_sf"/>
</dbReference>
<dbReference type="GO" id="GO:0005198">
    <property type="term" value="F:structural molecule activity"/>
    <property type="evidence" value="ECO:0007669"/>
    <property type="project" value="InterPro"/>
</dbReference>
<dbReference type="SUPFAM" id="SSF50978">
    <property type="entry name" value="WD40 repeat-like"/>
    <property type="match status" value="1"/>
</dbReference>
<evidence type="ECO:0000256" key="1">
    <source>
        <dbReference type="ARBA" id="ARBA00004259"/>
    </source>
</evidence>
<dbReference type="GO" id="GO:0035859">
    <property type="term" value="C:Seh1-associated complex"/>
    <property type="evidence" value="ECO:0007669"/>
    <property type="project" value="TreeGrafter"/>
</dbReference>
<dbReference type="Pfam" id="PF00400">
    <property type="entry name" value="WD40"/>
    <property type="match status" value="2"/>
</dbReference>